<dbReference type="Pfam" id="PF13765">
    <property type="entry name" value="PRY"/>
    <property type="match status" value="1"/>
</dbReference>
<sequence>MAGGSRFVWIPFLLSCVFQASDNRHVQQEEFHLNGPLGNPEVDDIFTKIPITLPEGTDPRNINATSITSKTYAGMKEQLAHLNNDFQQTTHRISQLDDEAFGLRGDVRLLKLQLATCSSTASAITGSYQTQLLSKMNQLLGTFDSDTFLIMKVITLTREVNSLQRKVQHAANGTGTTHIRELLTEQQEKTVELSLKTQQMERNHTNSALILQIISLQNQIWDLDGAELRRGDLQSNKTILALQEQLDRKISELRGREDAHSAVLELISVNSKIAAMQRLINVHIEESRSNAADYQRQWRQKVELLKGKILQLNRDDRNKELTKQILVLQSELEHFRQLMINAKKTTDSKLKELRIILGEEKKKEENLQKQLEEAEYSQAQLIIKIISILKEVRELDGDEQNQTSSTSQTTTLQTLLQAKEKELAKAQAEINELQRKLRLKSEECPGLEERYQELKTELEQKIAELTRTGDSKAALILNVVNLHEDLKTLRDLISTAEDPDKISELQRQLEKKQDELNSQTAQIERRIPNPKIFSLIIKLQNELWDLEKNETTGGRVEELQSRVDGLIGEIDDKEVDNITRMLKIMTLQSQVEWLQRQLLQTTQVTQLTNELATKKDELQKYVNDLNEKNPANAQLILTITDLQNQLRKRERERPDEGRTASAAVTKLREQLMAKVEEHSRDQAEINALQNKLNQTKAQCSGFEHTLNDLQNDLDVKMKELQSDSGSVTSLALQVSTLTLQLEELQRRLRNTESDTKRNEQKLQKIIDEKNNELTKKTAELRAKSAQPQRLLQIIAIQTDIDKLVNVAANETNYDKIRALQDHLNYLIDGIQDENNENTKLMFKILAQRDEIARLEKQEKSQTRAALERIKDLEDELEHVRNQIKEETSELDSSDARIANLSAQIMELHKKIKPLEDEISDLKETSDENVGELQTRLHLTKRQLQDSELLLKDADTKNFNLIIEIADLRTRLKKAQKQASQAAEDNVDELKQLLQKQQRENKRLQQTNKDLKQEVKELKMCCADDVNTQCDDLQRQLQQSQEDAVRLQQQLHKKEATLKQLQQEIEEQNRENNTRQHEYSNLERQLQQIQDDGDYLKQQLSEKDATLDQLQQELEEQSRKNNKLQEDYDSLQNEKNNLEESVQELQDKLRDVDDKTISARRMTLDPNTAHPRIALSAGNTEMTTSDATQDVPDHPRRFDVSLAILGASGFSTGRHYWEVSVAGKLCYHLGMASESSQRKGTIIFSPTNGFWTVVLNRQGQYIAIDRSAVGIPVQTLPLTLGILLDYKKGEISFYDAGARSHMYSFVGQRFNGKIYPFINFCVEDVESQTPIVSLPPGSVDWIK</sequence>
<reference evidence="4 5" key="1">
    <citation type="journal article" date="2024" name="Genome Biol. Evol.">
        <title>Chromosome-level genome assembly of the viviparous eelpout Zoarces viviparus.</title>
        <authorList>
            <person name="Fuhrmann N."/>
            <person name="Brasseur M.V."/>
            <person name="Bakowski C.E."/>
            <person name="Podsiadlowski L."/>
            <person name="Prost S."/>
            <person name="Krehenwinkel H."/>
            <person name="Mayer C."/>
        </authorList>
    </citation>
    <scope>NUCLEOTIDE SEQUENCE [LARGE SCALE GENOMIC DNA]</scope>
    <source>
        <strain evidence="4">NO-MEL_2022_Ind0_liver</strain>
    </source>
</reference>
<evidence type="ECO:0000313" key="4">
    <source>
        <dbReference type="EMBL" id="KAK9539375.1"/>
    </source>
</evidence>
<feature type="coiled-coil region" evidence="1">
    <location>
        <begin position="957"/>
        <end position="1154"/>
    </location>
</feature>
<comment type="caution">
    <text evidence="4">The sequence shown here is derived from an EMBL/GenBank/DDBJ whole genome shotgun (WGS) entry which is preliminary data.</text>
</comment>
<proteinExistence type="predicted"/>
<feature type="signal peptide" evidence="2">
    <location>
        <begin position="1"/>
        <end position="23"/>
    </location>
</feature>
<dbReference type="PROSITE" id="PS50188">
    <property type="entry name" value="B302_SPRY"/>
    <property type="match status" value="1"/>
</dbReference>
<evidence type="ECO:0000256" key="2">
    <source>
        <dbReference type="SAM" id="SignalP"/>
    </source>
</evidence>
<feature type="domain" description="B30.2/SPRY" evidence="3">
    <location>
        <begin position="1140"/>
        <end position="1335"/>
    </location>
</feature>
<dbReference type="SMART" id="SM00449">
    <property type="entry name" value="SPRY"/>
    <property type="match status" value="1"/>
</dbReference>
<feature type="coiled-coil region" evidence="1">
    <location>
        <begin position="678"/>
        <end position="786"/>
    </location>
</feature>
<keyword evidence="2" id="KW-0732">Signal</keyword>
<dbReference type="SUPFAM" id="SSF57997">
    <property type="entry name" value="Tropomyosin"/>
    <property type="match status" value="1"/>
</dbReference>
<dbReference type="Pfam" id="PF00622">
    <property type="entry name" value="SPRY"/>
    <property type="match status" value="1"/>
</dbReference>
<dbReference type="SMART" id="SM00589">
    <property type="entry name" value="PRY"/>
    <property type="match status" value="1"/>
</dbReference>
<evidence type="ECO:0000313" key="5">
    <source>
        <dbReference type="Proteomes" id="UP001488805"/>
    </source>
</evidence>
<keyword evidence="5" id="KW-1185">Reference proteome</keyword>
<gene>
    <name evidence="4" type="ORF">VZT92_004485</name>
</gene>
<organism evidence="4 5">
    <name type="scientific">Zoarces viviparus</name>
    <name type="common">Viviparous eelpout</name>
    <name type="synonym">Blennius viviparus</name>
    <dbReference type="NCBI Taxonomy" id="48416"/>
    <lineage>
        <taxon>Eukaryota</taxon>
        <taxon>Metazoa</taxon>
        <taxon>Chordata</taxon>
        <taxon>Craniata</taxon>
        <taxon>Vertebrata</taxon>
        <taxon>Euteleostomi</taxon>
        <taxon>Actinopterygii</taxon>
        <taxon>Neopterygii</taxon>
        <taxon>Teleostei</taxon>
        <taxon>Neoteleostei</taxon>
        <taxon>Acanthomorphata</taxon>
        <taxon>Eupercaria</taxon>
        <taxon>Perciformes</taxon>
        <taxon>Cottioidei</taxon>
        <taxon>Zoarcales</taxon>
        <taxon>Zoarcidae</taxon>
        <taxon>Zoarcinae</taxon>
        <taxon>Zoarces</taxon>
    </lineage>
</organism>
<dbReference type="SUPFAM" id="SSF49899">
    <property type="entry name" value="Concanavalin A-like lectins/glucanases"/>
    <property type="match status" value="1"/>
</dbReference>
<protein>
    <recommendedName>
        <fullName evidence="3">B30.2/SPRY domain-containing protein</fullName>
    </recommendedName>
</protein>
<dbReference type="InterPro" id="IPR001870">
    <property type="entry name" value="B30.2/SPRY"/>
</dbReference>
<feature type="coiled-coil region" evidence="1">
    <location>
        <begin position="409"/>
        <end position="468"/>
    </location>
</feature>
<keyword evidence="1" id="KW-0175">Coiled coil</keyword>
<dbReference type="InterPro" id="IPR050143">
    <property type="entry name" value="TRIM/RBCC"/>
</dbReference>
<dbReference type="InterPro" id="IPR013320">
    <property type="entry name" value="ConA-like_dom_sf"/>
</dbReference>
<accession>A0AAW1FWJ0</accession>
<name>A0AAW1FWJ0_ZOAVI</name>
<feature type="chain" id="PRO_5043351392" description="B30.2/SPRY domain-containing protein" evidence="2">
    <location>
        <begin position="24"/>
        <end position="1342"/>
    </location>
</feature>
<feature type="coiled-coil region" evidence="1">
    <location>
        <begin position="604"/>
        <end position="652"/>
    </location>
</feature>
<dbReference type="CDD" id="cd13733">
    <property type="entry name" value="SPRY_PRY_C-I_1"/>
    <property type="match status" value="1"/>
</dbReference>
<evidence type="ECO:0000256" key="1">
    <source>
        <dbReference type="SAM" id="Coils"/>
    </source>
</evidence>
<dbReference type="InterPro" id="IPR006574">
    <property type="entry name" value="PRY"/>
</dbReference>
<dbReference type="InterPro" id="IPR003877">
    <property type="entry name" value="SPRY_dom"/>
</dbReference>
<dbReference type="PANTHER" id="PTHR24103">
    <property type="entry name" value="E3 UBIQUITIN-PROTEIN LIGASE TRIM"/>
    <property type="match status" value="1"/>
</dbReference>
<dbReference type="SUPFAM" id="SSF90257">
    <property type="entry name" value="Myosin rod fragments"/>
    <property type="match status" value="1"/>
</dbReference>
<feature type="coiled-coil region" evidence="1">
    <location>
        <begin position="318"/>
        <end position="377"/>
    </location>
</feature>
<dbReference type="InterPro" id="IPR043136">
    <property type="entry name" value="B30.2/SPRY_sf"/>
</dbReference>
<dbReference type="FunFam" id="2.60.120.920:FF:000004">
    <property type="entry name" value="Butyrophilin subfamily 1 member A1"/>
    <property type="match status" value="1"/>
</dbReference>
<evidence type="ECO:0000259" key="3">
    <source>
        <dbReference type="PROSITE" id="PS50188"/>
    </source>
</evidence>
<dbReference type="PRINTS" id="PR01407">
    <property type="entry name" value="BUTYPHLNCDUF"/>
</dbReference>
<dbReference type="Gene3D" id="2.60.120.920">
    <property type="match status" value="1"/>
</dbReference>
<dbReference type="EMBL" id="JBCEZU010000023">
    <property type="protein sequence ID" value="KAK9539375.1"/>
    <property type="molecule type" value="Genomic_DNA"/>
</dbReference>
<dbReference type="Proteomes" id="UP001488805">
    <property type="component" value="Unassembled WGS sequence"/>
</dbReference>
<dbReference type="InterPro" id="IPR003879">
    <property type="entry name" value="Butyrophylin_SPRY"/>
</dbReference>
<feature type="coiled-coil region" evidence="1">
    <location>
        <begin position="855"/>
        <end position="924"/>
    </location>
</feature>